<evidence type="ECO:0000313" key="2">
    <source>
        <dbReference type="Proteomes" id="UP000234681"/>
    </source>
</evidence>
<dbReference type="EMBL" id="CH473958">
    <property type="protein sequence ID" value="EDM09725.1"/>
    <property type="molecule type" value="Genomic_DNA"/>
</dbReference>
<sequence length="42" mass="4968">MTLNFSSFCVYLLRSAGITSMCHQDQFMPVQWIKSRTLCFLY</sequence>
<dbReference type="Proteomes" id="UP000234681">
    <property type="component" value="Chromosome 13"/>
</dbReference>
<dbReference type="AlphaFoldDB" id="A6ICC2"/>
<proteinExistence type="predicted"/>
<name>A6ICC2_RAT</name>
<reference evidence="1" key="1">
    <citation type="journal article" date="2005" name="Genome Res.">
        <title>Gene and alternative splicing annotation with AIR.</title>
        <authorList>
            <person name="Florea L."/>
            <person name="Di Francesco V."/>
            <person name="Miller J."/>
            <person name="Turner R."/>
            <person name="Yao A."/>
            <person name="Harris M."/>
            <person name="Walenz B."/>
            <person name="Mobarry C."/>
            <person name="Merkulov G.V."/>
            <person name="Charlab R."/>
            <person name="Dew I."/>
            <person name="Deng Z."/>
            <person name="Istrail S."/>
            <person name="Li P."/>
            <person name="Sutton G."/>
        </authorList>
    </citation>
    <scope>NUCLEOTIDE SEQUENCE</scope>
    <source>
        <strain evidence="1">BN</strain>
    </source>
</reference>
<gene>
    <name evidence="1" type="ORF">rCG_46467</name>
</gene>
<dbReference type="EMBL" id="CH473958">
    <property type="protein sequence ID" value="EDM09726.1"/>
    <property type="molecule type" value="Genomic_DNA"/>
</dbReference>
<evidence type="ECO:0000313" key="1">
    <source>
        <dbReference type="EMBL" id="EDM09726.1"/>
    </source>
</evidence>
<organism evidence="1 2">
    <name type="scientific">Rattus norvegicus</name>
    <name type="common">Rat</name>
    <dbReference type="NCBI Taxonomy" id="10116"/>
    <lineage>
        <taxon>Eukaryota</taxon>
        <taxon>Metazoa</taxon>
        <taxon>Chordata</taxon>
        <taxon>Craniata</taxon>
        <taxon>Vertebrata</taxon>
        <taxon>Euteleostomi</taxon>
        <taxon>Mammalia</taxon>
        <taxon>Eutheria</taxon>
        <taxon>Euarchontoglires</taxon>
        <taxon>Glires</taxon>
        <taxon>Rodentia</taxon>
        <taxon>Myomorpha</taxon>
        <taxon>Muroidea</taxon>
        <taxon>Muridae</taxon>
        <taxon>Murinae</taxon>
        <taxon>Rattus</taxon>
    </lineage>
</organism>
<protein>
    <submittedName>
        <fullName evidence="1">RCG46467, isoform CRA_a</fullName>
    </submittedName>
</protein>
<accession>A6ICC2</accession>
<reference evidence="1 2" key="2">
    <citation type="submission" date="2005-09" db="EMBL/GenBank/DDBJ databases">
        <authorList>
            <person name="Mural R.J."/>
            <person name="Li P.W."/>
            <person name="Adams M.D."/>
            <person name="Amanatides P.G."/>
            <person name="Baden-Tillson H."/>
            <person name="Barnstead M."/>
            <person name="Chin S.H."/>
            <person name="Dew I."/>
            <person name="Evans C.A."/>
            <person name="Ferriera S."/>
            <person name="Flanigan M."/>
            <person name="Fosler C."/>
            <person name="Glodek A."/>
            <person name="Gu Z."/>
            <person name="Holt R.A."/>
            <person name="Jennings D."/>
            <person name="Kraft C.L."/>
            <person name="Lu F."/>
            <person name="Nguyen T."/>
            <person name="Nusskern D.R."/>
            <person name="Pfannkoch C.M."/>
            <person name="Sitter C."/>
            <person name="Sutton G.G."/>
            <person name="Venter J.C."/>
            <person name="Wang Z."/>
            <person name="Woodage T."/>
            <person name="Zheng X.H."/>
            <person name="Zhong F."/>
        </authorList>
    </citation>
    <scope>NUCLEOTIDE SEQUENCE [LARGE SCALE GENOMIC DNA]</scope>
    <source>
        <strain evidence="1">BN</strain>
        <strain evidence="2">BN, Sprague-Dawley</strain>
    </source>
</reference>